<protein>
    <submittedName>
        <fullName evidence="2">Uncharacterized protein</fullName>
    </submittedName>
</protein>
<reference evidence="2" key="1">
    <citation type="submission" date="2023-06" db="EMBL/GenBank/DDBJ databases">
        <title>Genome-scale phylogeny and comparative genomics of the fungal order Sordariales.</title>
        <authorList>
            <consortium name="Lawrence Berkeley National Laboratory"/>
            <person name="Hensen N."/>
            <person name="Bonometti L."/>
            <person name="Westerberg I."/>
            <person name="Brannstrom I.O."/>
            <person name="Guillou S."/>
            <person name="Cros-Aarteil S."/>
            <person name="Calhoun S."/>
            <person name="Haridas S."/>
            <person name="Kuo A."/>
            <person name="Mondo S."/>
            <person name="Pangilinan J."/>
            <person name="Riley R."/>
            <person name="Labutti K."/>
            <person name="Andreopoulos B."/>
            <person name="Lipzen A."/>
            <person name="Chen C."/>
            <person name="Yanf M."/>
            <person name="Daum C."/>
            <person name="Ng V."/>
            <person name="Clum A."/>
            <person name="Steindorff A."/>
            <person name="Ohm R."/>
            <person name="Martin F."/>
            <person name="Silar P."/>
            <person name="Natvig D."/>
            <person name="Lalanne C."/>
            <person name="Gautier V."/>
            <person name="Ament-Velasquez S.L."/>
            <person name="Kruys A."/>
            <person name="Hutchinson M.I."/>
            <person name="Powell A.J."/>
            <person name="Barry K."/>
            <person name="Miller A.N."/>
            <person name="Grigoriev I.V."/>
            <person name="Debuchy R."/>
            <person name="Gladieux P."/>
            <person name="Thoren M.H."/>
            <person name="Johannesson H."/>
        </authorList>
    </citation>
    <scope>NUCLEOTIDE SEQUENCE</scope>
    <source>
        <strain evidence="2">CBS 307.81</strain>
    </source>
</reference>
<evidence type="ECO:0000256" key="1">
    <source>
        <dbReference type="SAM" id="MobiDB-lite"/>
    </source>
</evidence>
<name>A0AA39ZLQ3_9PEZI</name>
<keyword evidence="3" id="KW-1185">Reference proteome</keyword>
<gene>
    <name evidence="2" type="ORF">QBC41DRAFT_241340</name>
</gene>
<organism evidence="2 3">
    <name type="scientific">Cercophora samala</name>
    <dbReference type="NCBI Taxonomy" id="330535"/>
    <lineage>
        <taxon>Eukaryota</taxon>
        <taxon>Fungi</taxon>
        <taxon>Dikarya</taxon>
        <taxon>Ascomycota</taxon>
        <taxon>Pezizomycotina</taxon>
        <taxon>Sordariomycetes</taxon>
        <taxon>Sordariomycetidae</taxon>
        <taxon>Sordariales</taxon>
        <taxon>Lasiosphaeriaceae</taxon>
        <taxon>Cercophora</taxon>
    </lineage>
</organism>
<evidence type="ECO:0000313" key="2">
    <source>
        <dbReference type="EMBL" id="KAK0673411.1"/>
    </source>
</evidence>
<comment type="caution">
    <text evidence="2">The sequence shown here is derived from an EMBL/GenBank/DDBJ whole genome shotgun (WGS) entry which is preliminary data.</text>
</comment>
<sequence>MSAEEFLADAESGAVAVDSHDQLLQIAFMYLDEGLWDGNGIFDVVEKLHARGWSFGKAEMKFNRTLDIFYLSQLAAAIYRSSNQLTADFPSPSSFPTFYPAHAPLLHPDAWRAYYSPAFLAHPTTARFYRLPNLQDLPDSSSPLAQPRPRRDHLPSTTTAHDTKLPRWAHNVARTTRRQPTLPLETITRLALGTLEATTSRLRSTHPSVAPYSETQARFWLEHMKLAGSSESSSGLGTAAAAAAAGKEAWRPNNFGVLIAQGGVDVFAWEARYSARLWEASAGLGGGVVAEPDLDLDGEGKWESDVTWCGEPDGGVGMQAWWRGWDGEVGGEEEVEFLAAVAVEETAGLEAAGGLDFAVRSHVILGVMRAAVVDEGEREVLLKEMERRMVETGRIGEDRAGKWLAEVLLVVEPYVKVWEGVWPGAEARGQVLRQILVENGQLFARWKVSPLLKEFDFELGPRK</sequence>
<accession>A0AA39ZLQ3</accession>
<dbReference type="EMBL" id="JAULSY010000006">
    <property type="protein sequence ID" value="KAK0673411.1"/>
    <property type="molecule type" value="Genomic_DNA"/>
</dbReference>
<feature type="region of interest" description="Disordered" evidence="1">
    <location>
        <begin position="138"/>
        <end position="162"/>
    </location>
</feature>
<dbReference type="Proteomes" id="UP001174997">
    <property type="component" value="Unassembled WGS sequence"/>
</dbReference>
<dbReference type="AlphaFoldDB" id="A0AA39ZLQ3"/>
<evidence type="ECO:0000313" key="3">
    <source>
        <dbReference type="Proteomes" id="UP001174997"/>
    </source>
</evidence>
<proteinExistence type="predicted"/>